<reference evidence="1 2" key="1">
    <citation type="journal article" date="2006" name="Science">
        <title>The genome of black cottonwood, Populus trichocarpa (Torr. &amp; Gray).</title>
        <authorList>
            <person name="Tuskan G.A."/>
            <person name="Difazio S."/>
            <person name="Jansson S."/>
            <person name="Bohlmann J."/>
            <person name="Grigoriev I."/>
            <person name="Hellsten U."/>
            <person name="Putnam N."/>
            <person name="Ralph S."/>
            <person name="Rombauts S."/>
            <person name="Salamov A."/>
            <person name="Schein J."/>
            <person name="Sterck L."/>
            <person name="Aerts A."/>
            <person name="Bhalerao R.R."/>
            <person name="Bhalerao R.P."/>
            <person name="Blaudez D."/>
            <person name="Boerjan W."/>
            <person name="Brun A."/>
            <person name="Brunner A."/>
            <person name="Busov V."/>
            <person name="Campbell M."/>
            <person name="Carlson J."/>
            <person name="Chalot M."/>
            <person name="Chapman J."/>
            <person name="Chen G.L."/>
            <person name="Cooper D."/>
            <person name="Coutinho P.M."/>
            <person name="Couturier J."/>
            <person name="Covert S."/>
            <person name="Cronk Q."/>
            <person name="Cunningham R."/>
            <person name="Davis J."/>
            <person name="Degroeve S."/>
            <person name="Dejardin A."/>
            <person name="Depamphilis C."/>
            <person name="Detter J."/>
            <person name="Dirks B."/>
            <person name="Dubchak I."/>
            <person name="Duplessis S."/>
            <person name="Ehlting J."/>
            <person name="Ellis B."/>
            <person name="Gendler K."/>
            <person name="Goodstein D."/>
            <person name="Gribskov M."/>
            <person name="Grimwood J."/>
            <person name="Groover A."/>
            <person name="Gunter L."/>
            <person name="Hamberger B."/>
            <person name="Heinze B."/>
            <person name="Helariutta Y."/>
            <person name="Henrissat B."/>
            <person name="Holligan D."/>
            <person name="Holt R."/>
            <person name="Huang W."/>
            <person name="Islam-Faridi N."/>
            <person name="Jones S."/>
            <person name="Jones-Rhoades M."/>
            <person name="Jorgensen R."/>
            <person name="Joshi C."/>
            <person name="Kangasjarvi J."/>
            <person name="Karlsson J."/>
            <person name="Kelleher C."/>
            <person name="Kirkpatrick R."/>
            <person name="Kirst M."/>
            <person name="Kohler A."/>
            <person name="Kalluri U."/>
            <person name="Larimer F."/>
            <person name="Leebens-Mack J."/>
            <person name="Leple J.C."/>
            <person name="Locascio P."/>
            <person name="Lou Y."/>
            <person name="Lucas S."/>
            <person name="Martin F."/>
            <person name="Montanini B."/>
            <person name="Napoli C."/>
            <person name="Nelson D.R."/>
            <person name="Nelson C."/>
            <person name="Nieminen K."/>
            <person name="Nilsson O."/>
            <person name="Pereda V."/>
            <person name="Peter G."/>
            <person name="Philippe R."/>
            <person name="Pilate G."/>
            <person name="Poliakov A."/>
            <person name="Razumovskaya J."/>
            <person name="Richardson P."/>
            <person name="Rinaldi C."/>
            <person name="Ritland K."/>
            <person name="Rouze P."/>
            <person name="Ryaboy D."/>
            <person name="Schmutz J."/>
            <person name="Schrader J."/>
            <person name="Segerman B."/>
            <person name="Shin H."/>
            <person name="Siddiqui A."/>
            <person name="Sterky F."/>
            <person name="Terry A."/>
            <person name="Tsai C.J."/>
            <person name="Uberbacher E."/>
            <person name="Unneberg P."/>
            <person name="Vahala J."/>
            <person name="Wall K."/>
            <person name="Wessler S."/>
            <person name="Yang G."/>
            <person name="Yin T."/>
            <person name="Douglas C."/>
            <person name="Marra M."/>
            <person name="Sandberg G."/>
            <person name="Van de Peer Y."/>
            <person name="Rokhsar D."/>
        </authorList>
    </citation>
    <scope>NUCLEOTIDE SEQUENCE [LARGE SCALE GENOMIC DNA]</scope>
    <source>
        <strain evidence="2">cv. Nisqually</strain>
    </source>
</reference>
<dbReference type="InParanoid" id="U5GGM3"/>
<accession>U5GGM3</accession>
<organism evidence="1 2">
    <name type="scientific">Populus trichocarpa</name>
    <name type="common">Western balsam poplar</name>
    <name type="synonym">Populus balsamifera subsp. trichocarpa</name>
    <dbReference type="NCBI Taxonomy" id="3694"/>
    <lineage>
        <taxon>Eukaryota</taxon>
        <taxon>Viridiplantae</taxon>
        <taxon>Streptophyta</taxon>
        <taxon>Embryophyta</taxon>
        <taxon>Tracheophyta</taxon>
        <taxon>Spermatophyta</taxon>
        <taxon>Magnoliopsida</taxon>
        <taxon>eudicotyledons</taxon>
        <taxon>Gunneridae</taxon>
        <taxon>Pentapetalae</taxon>
        <taxon>rosids</taxon>
        <taxon>fabids</taxon>
        <taxon>Malpighiales</taxon>
        <taxon>Salicaceae</taxon>
        <taxon>Saliceae</taxon>
        <taxon>Populus</taxon>
    </lineage>
</organism>
<dbReference type="Proteomes" id="UP000006729">
    <property type="component" value="Chromosome 5"/>
</dbReference>
<dbReference type="AlphaFoldDB" id="U5GGM3"/>
<evidence type="ECO:0000313" key="1">
    <source>
        <dbReference type="EMBL" id="PNT37497.1"/>
    </source>
</evidence>
<dbReference type="EMBL" id="CM009294">
    <property type="protein sequence ID" value="PNT37497.1"/>
    <property type="molecule type" value="Genomic_DNA"/>
</dbReference>
<gene>
    <name evidence="1" type="ORF">POPTR_005G191800</name>
</gene>
<proteinExistence type="predicted"/>
<evidence type="ECO:0000313" key="2">
    <source>
        <dbReference type="Proteomes" id="UP000006729"/>
    </source>
</evidence>
<dbReference type="HOGENOM" id="CLU_2835960_0_0_1"/>
<sequence length="66" mass="7599">MITIHFIIVCVLCSYIDIHYNISHKFMKILQATWCDRTIFVWKSIGLVLKYGTLPSLRSLVDGSVP</sequence>
<name>U5GGM3_POPTR</name>
<protein>
    <submittedName>
        <fullName evidence="1">Uncharacterized protein</fullName>
    </submittedName>
</protein>
<keyword evidence="2" id="KW-1185">Reference proteome</keyword>